<feature type="transmembrane region" description="Helical" evidence="1">
    <location>
        <begin position="53"/>
        <end position="70"/>
    </location>
</feature>
<feature type="transmembrane region" description="Helical" evidence="1">
    <location>
        <begin position="106"/>
        <end position="126"/>
    </location>
</feature>
<dbReference type="Proteomes" id="UP000259030">
    <property type="component" value="Chromosome"/>
</dbReference>
<dbReference type="KEGG" id="dfc:DFI_06270"/>
<feature type="transmembrane region" description="Helical" evidence="1">
    <location>
        <begin position="76"/>
        <end position="94"/>
    </location>
</feature>
<evidence type="ECO:0000313" key="2">
    <source>
        <dbReference type="EMBL" id="ASN80657.1"/>
    </source>
</evidence>
<keyword evidence="1" id="KW-1133">Transmembrane helix</keyword>
<gene>
    <name evidence="2" type="ORF">DFI_06270</name>
</gene>
<dbReference type="RefSeq" id="WP_081425794.1">
    <property type="nucleotide sequence ID" value="NZ_CP021081.1"/>
</dbReference>
<dbReference type="AlphaFoldDB" id="A0A221SVI5"/>
<name>A0A221SVI5_9DEIO</name>
<accession>A0A221SVI5</accession>
<evidence type="ECO:0000313" key="3">
    <source>
        <dbReference type="Proteomes" id="UP000259030"/>
    </source>
</evidence>
<proteinExistence type="predicted"/>
<feature type="transmembrane region" description="Helical" evidence="1">
    <location>
        <begin position="132"/>
        <end position="152"/>
    </location>
</feature>
<protein>
    <submittedName>
        <fullName evidence="2">Uncharacterized protein</fullName>
    </submittedName>
</protein>
<keyword evidence="1" id="KW-0472">Membrane</keyword>
<dbReference type="EMBL" id="CP021081">
    <property type="protein sequence ID" value="ASN80657.1"/>
    <property type="molecule type" value="Genomic_DNA"/>
</dbReference>
<keyword evidence="3" id="KW-1185">Reference proteome</keyword>
<sequence length="286" mass="30411">MQAAWWNTGLAGLLPALTGGPLTPLYAVMLGLIAAYWWGRVWREARLGYTPRVAWWAVPGLGALLLAQLLDVPALFGVGAGLLLLAEFWPAAFVPAPGRAPQWERVGWALVGVVLAGTLILSPGPLGPRDPWTGVTGLLGLVACVAVLLSVLGRPRGARRPGGRALVPPLKTVGFTTRWAEAVSPAWPELSVTLTGNGAQLRNVSPRPLLLAGWSPAGVNAWMRPRRPDGTPLEVLGVGEEVFVPLGPGDGGVRVWYRPERPDAPPHLFRADWVPARPAGAERVLN</sequence>
<organism evidence="2 3">
    <name type="scientific">Deinococcus ficus</name>
    <dbReference type="NCBI Taxonomy" id="317577"/>
    <lineage>
        <taxon>Bacteria</taxon>
        <taxon>Thermotogati</taxon>
        <taxon>Deinococcota</taxon>
        <taxon>Deinococci</taxon>
        <taxon>Deinococcales</taxon>
        <taxon>Deinococcaceae</taxon>
        <taxon>Deinococcus</taxon>
    </lineage>
</organism>
<evidence type="ECO:0000256" key="1">
    <source>
        <dbReference type="SAM" id="Phobius"/>
    </source>
</evidence>
<keyword evidence="1" id="KW-0812">Transmembrane</keyword>
<dbReference type="STRING" id="317577.GCA_000419625_02661"/>
<reference evidence="2 3" key="1">
    <citation type="submission" date="2017-05" db="EMBL/GenBank/DDBJ databases">
        <title>The complete genome sequence of Deinococcus ficus isolated from the rhizosphere of the Ficus religiosa L. in Taiwan.</title>
        <authorList>
            <person name="Wu K.-M."/>
            <person name="Liao T.-L."/>
            <person name="Liu Y.-M."/>
            <person name="Young C.-C."/>
            <person name="Tsai S.-F."/>
        </authorList>
    </citation>
    <scope>NUCLEOTIDE SEQUENCE [LARGE SCALE GENOMIC DNA]</scope>
    <source>
        <strain evidence="2 3">CC-FR2-10</strain>
    </source>
</reference>